<reference evidence="1" key="1">
    <citation type="submission" date="2023-06" db="EMBL/GenBank/DDBJ databases">
        <authorList>
            <person name="Kurt Z."/>
        </authorList>
    </citation>
    <scope>NUCLEOTIDE SEQUENCE</scope>
</reference>
<name>A0AA86UY64_9EUKA</name>
<organism evidence="1">
    <name type="scientific">Hexamita inflata</name>
    <dbReference type="NCBI Taxonomy" id="28002"/>
    <lineage>
        <taxon>Eukaryota</taxon>
        <taxon>Metamonada</taxon>
        <taxon>Diplomonadida</taxon>
        <taxon>Hexamitidae</taxon>
        <taxon>Hexamitinae</taxon>
        <taxon>Hexamita</taxon>
    </lineage>
</organism>
<reference evidence="2 3" key="2">
    <citation type="submission" date="2024-07" db="EMBL/GenBank/DDBJ databases">
        <authorList>
            <person name="Akdeniz Z."/>
        </authorList>
    </citation>
    <scope>NUCLEOTIDE SEQUENCE [LARGE SCALE GENOMIC DNA]</scope>
</reference>
<dbReference type="EMBL" id="CAXDID020000015">
    <property type="protein sequence ID" value="CAL5983108.1"/>
    <property type="molecule type" value="Genomic_DNA"/>
</dbReference>
<dbReference type="EMBL" id="CATOUU010001174">
    <property type="protein sequence ID" value="CAI9976720.1"/>
    <property type="molecule type" value="Genomic_DNA"/>
</dbReference>
<evidence type="ECO:0000313" key="1">
    <source>
        <dbReference type="EMBL" id="CAI9976720.1"/>
    </source>
</evidence>
<comment type="caution">
    <text evidence="1">The sequence shown here is derived from an EMBL/GenBank/DDBJ whole genome shotgun (WGS) entry which is preliminary data.</text>
</comment>
<keyword evidence="3" id="KW-1185">Reference proteome</keyword>
<gene>
    <name evidence="1" type="ORF">HINF_LOCUS64365</name>
    <name evidence="2" type="ORF">HINF_LOCUS7465</name>
</gene>
<accession>A0AA86UY64</accession>
<dbReference type="Proteomes" id="UP001642409">
    <property type="component" value="Unassembled WGS sequence"/>
</dbReference>
<protein>
    <submittedName>
        <fullName evidence="2">Hypothetical_protein</fullName>
    </submittedName>
</protein>
<dbReference type="AlphaFoldDB" id="A0AA86UY64"/>
<proteinExistence type="predicted"/>
<sequence length="106" mass="11826">MFKLFNCFNLQNYCSVIQQKLVAWWLANDSWNMNPSAQPNPSICSLPVKDGLVSASMNIQPVLFISSEMFSITTTSGVKVVISQFSMTLSTPSFLLIRGLIMVIPF</sequence>
<evidence type="ECO:0000313" key="3">
    <source>
        <dbReference type="Proteomes" id="UP001642409"/>
    </source>
</evidence>
<evidence type="ECO:0000313" key="2">
    <source>
        <dbReference type="EMBL" id="CAL5983108.1"/>
    </source>
</evidence>